<reference evidence="1" key="2">
    <citation type="journal article" date="2015" name="Fish Shellfish Immunol.">
        <title>Early steps in the European eel (Anguilla anguilla)-Vibrio vulnificus interaction in the gills: Role of the RtxA13 toxin.</title>
        <authorList>
            <person name="Callol A."/>
            <person name="Pajuelo D."/>
            <person name="Ebbesson L."/>
            <person name="Teles M."/>
            <person name="MacKenzie S."/>
            <person name="Amaro C."/>
        </authorList>
    </citation>
    <scope>NUCLEOTIDE SEQUENCE</scope>
</reference>
<name>A0A0E9QEK5_ANGAN</name>
<sequence>MLIAAGNFPLFVNILFQPTQGQISTEKQQFLHHIDFLLPGLRRHGGETNRRLADCSHECTNLAEAAG</sequence>
<dbReference type="AlphaFoldDB" id="A0A0E9QEK5"/>
<accession>A0A0E9QEK5</accession>
<evidence type="ECO:0000313" key="1">
    <source>
        <dbReference type="EMBL" id="JAH14942.1"/>
    </source>
</evidence>
<organism evidence="1">
    <name type="scientific">Anguilla anguilla</name>
    <name type="common">European freshwater eel</name>
    <name type="synonym">Muraena anguilla</name>
    <dbReference type="NCBI Taxonomy" id="7936"/>
    <lineage>
        <taxon>Eukaryota</taxon>
        <taxon>Metazoa</taxon>
        <taxon>Chordata</taxon>
        <taxon>Craniata</taxon>
        <taxon>Vertebrata</taxon>
        <taxon>Euteleostomi</taxon>
        <taxon>Actinopterygii</taxon>
        <taxon>Neopterygii</taxon>
        <taxon>Teleostei</taxon>
        <taxon>Anguilliformes</taxon>
        <taxon>Anguillidae</taxon>
        <taxon>Anguilla</taxon>
    </lineage>
</organism>
<protein>
    <submittedName>
        <fullName evidence="1">Uncharacterized protein</fullName>
    </submittedName>
</protein>
<proteinExistence type="predicted"/>
<dbReference type="EMBL" id="GBXM01093635">
    <property type="protein sequence ID" value="JAH14942.1"/>
    <property type="molecule type" value="Transcribed_RNA"/>
</dbReference>
<reference evidence="1" key="1">
    <citation type="submission" date="2014-11" db="EMBL/GenBank/DDBJ databases">
        <authorList>
            <person name="Amaro Gonzalez C."/>
        </authorList>
    </citation>
    <scope>NUCLEOTIDE SEQUENCE</scope>
</reference>